<proteinExistence type="predicted"/>
<reference evidence="1 2" key="1">
    <citation type="journal article" date="2019" name="Int. J. Syst. Evol. Microbiol.">
        <title>The Global Catalogue of Microorganisms (GCM) 10K type strain sequencing project: providing services to taxonomists for standard genome sequencing and annotation.</title>
        <authorList>
            <consortium name="The Broad Institute Genomics Platform"/>
            <consortium name="The Broad Institute Genome Sequencing Center for Infectious Disease"/>
            <person name="Wu L."/>
            <person name="Ma J."/>
        </authorList>
    </citation>
    <scope>NUCLEOTIDE SEQUENCE [LARGE SCALE GENOMIC DNA]</scope>
    <source>
        <strain evidence="1 2">JCM 15933</strain>
    </source>
</reference>
<dbReference type="Proteomes" id="UP001501470">
    <property type="component" value="Unassembled WGS sequence"/>
</dbReference>
<accession>A0ABN2D6S4</accession>
<organism evidence="1 2">
    <name type="scientific">Dactylosporangium maewongense</name>
    <dbReference type="NCBI Taxonomy" id="634393"/>
    <lineage>
        <taxon>Bacteria</taxon>
        <taxon>Bacillati</taxon>
        <taxon>Actinomycetota</taxon>
        <taxon>Actinomycetes</taxon>
        <taxon>Micromonosporales</taxon>
        <taxon>Micromonosporaceae</taxon>
        <taxon>Dactylosporangium</taxon>
    </lineage>
</organism>
<evidence type="ECO:0000313" key="2">
    <source>
        <dbReference type="Proteomes" id="UP001501470"/>
    </source>
</evidence>
<name>A0ABN2D6S4_9ACTN</name>
<gene>
    <name evidence="1" type="ORF">GCM10009827_111700</name>
</gene>
<dbReference type="RefSeq" id="WP_344514415.1">
    <property type="nucleotide sequence ID" value="NZ_BAAAQD010000046.1"/>
</dbReference>
<keyword evidence="2" id="KW-1185">Reference proteome</keyword>
<comment type="caution">
    <text evidence="1">The sequence shown here is derived from an EMBL/GenBank/DDBJ whole genome shotgun (WGS) entry which is preliminary data.</text>
</comment>
<evidence type="ECO:0000313" key="1">
    <source>
        <dbReference type="EMBL" id="GAA1571468.1"/>
    </source>
</evidence>
<protein>
    <submittedName>
        <fullName evidence="1">Uncharacterized protein</fullName>
    </submittedName>
</protein>
<sequence>MSFRVYVEQGWAAVNGLVFRTGGVIPVDDRVRLESHRIVFDAITGLIVFSVTTSRAGEAGDDDTDPDEYALTAARAVAPEGMRLRVRALDQPLPPGRSFRVDLDSGAVIEVRNRAQP</sequence>
<dbReference type="EMBL" id="BAAAQD010000046">
    <property type="protein sequence ID" value="GAA1571468.1"/>
    <property type="molecule type" value="Genomic_DNA"/>
</dbReference>